<organism evidence="1 2">
    <name type="scientific">Succinatimonas hippei (strain DSM 22608 / JCM 16073 / KCTC 15190 / YIT 12066)</name>
    <dbReference type="NCBI Taxonomy" id="762983"/>
    <lineage>
        <taxon>Bacteria</taxon>
        <taxon>Pseudomonadati</taxon>
        <taxon>Pseudomonadota</taxon>
        <taxon>Gammaproteobacteria</taxon>
        <taxon>Aeromonadales</taxon>
        <taxon>Succinivibrionaceae</taxon>
        <taxon>Succinatimonas</taxon>
    </lineage>
</organism>
<dbReference type="HOGENOM" id="CLU_181380_0_0_6"/>
<sequence>MNKTRHIQQRMSQRGVTSEMLEMIERFGIVNGDKITLDRKNCQELSRFFALCKKVTDKMAEKGGYTLIASAEALITVYRLNSFNFSKSHRA</sequence>
<evidence type="ECO:0000313" key="2">
    <source>
        <dbReference type="Proteomes" id="UP000018458"/>
    </source>
</evidence>
<dbReference type="RefSeq" id="WP_009142598.1">
    <property type="nucleotide sequence ID" value="NZ_GL830953.1"/>
</dbReference>
<protein>
    <submittedName>
        <fullName evidence="1">Uncharacterized protein</fullName>
    </submittedName>
</protein>
<dbReference type="Proteomes" id="UP000018458">
    <property type="component" value="Unassembled WGS sequence"/>
</dbReference>
<accession>E8LI60</accession>
<comment type="caution">
    <text evidence="1">The sequence shown here is derived from an EMBL/GenBank/DDBJ whole genome shotgun (WGS) entry which is preliminary data.</text>
</comment>
<reference evidence="1 2" key="1">
    <citation type="submission" date="2011-01" db="EMBL/GenBank/DDBJ databases">
        <authorList>
            <person name="Weinstock G."/>
            <person name="Sodergren E."/>
            <person name="Clifton S."/>
            <person name="Fulton L."/>
            <person name="Fulton B."/>
            <person name="Courtney L."/>
            <person name="Fronick C."/>
            <person name="Harrison M."/>
            <person name="Strong C."/>
            <person name="Farmer C."/>
            <person name="Delahaunty K."/>
            <person name="Markovic C."/>
            <person name="Hall O."/>
            <person name="Minx P."/>
            <person name="Tomlinson C."/>
            <person name="Mitreva M."/>
            <person name="Hou S."/>
            <person name="Chen J."/>
            <person name="Wollam A."/>
            <person name="Pepin K.H."/>
            <person name="Johnson M."/>
            <person name="Bhonagiri V."/>
            <person name="Zhang X."/>
            <person name="Suruliraj S."/>
            <person name="Warren W."/>
            <person name="Chinwalla A."/>
            <person name="Mardis E.R."/>
            <person name="Wilson R.K."/>
        </authorList>
    </citation>
    <scope>NUCLEOTIDE SEQUENCE [LARGE SCALE GENOMIC DNA]</scope>
    <source>
        <strain evidence="2">DSM 22608 / JCM 16073 / KCTC 15190 / YIT 12066</strain>
    </source>
</reference>
<dbReference type="EMBL" id="AEVO01000015">
    <property type="protein sequence ID" value="EFY07792.1"/>
    <property type="molecule type" value="Genomic_DNA"/>
</dbReference>
<dbReference type="eggNOG" id="ENOG5030P69">
    <property type="taxonomic scope" value="Bacteria"/>
</dbReference>
<proteinExistence type="predicted"/>
<gene>
    <name evidence="1" type="ORF">HMPREF9444_00375</name>
</gene>
<dbReference type="OrthoDB" id="5540949at2"/>
<keyword evidence="2" id="KW-1185">Reference proteome</keyword>
<evidence type="ECO:0000313" key="1">
    <source>
        <dbReference type="EMBL" id="EFY07792.1"/>
    </source>
</evidence>
<name>E8LI60_SUCHY</name>
<dbReference type="AlphaFoldDB" id="E8LI60"/>